<accession>A0ABV9KPP0</accession>
<name>A0ABV9KPP0_9RHOB</name>
<evidence type="ECO:0000313" key="2">
    <source>
        <dbReference type="Proteomes" id="UP001595973"/>
    </source>
</evidence>
<protein>
    <submittedName>
        <fullName evidence="1">Uncharacterized protein</fullName>
    </submittedName>
</protein>
<comment type="caution">
    <text evidence="1">The sequence shown here is derived from an EMBL/GenBank/DDBJ whole genome shotgun (WGS) entry which is preliminary data.</text>
</comment>
<keyword evidence="2" id="KW-1185">Reference proteome</keyword>
<organism evidence="1 2">
    <name type="scientific">Seohaeicola nanhaiensis</name>
    <dbReference type="NCBI Taxonomy" id="1387282"/>
    <lineage>
        <taxon>Bacteria</taxon>
        <taxon>Pseudomonadati</taxon>
        <taxon>Pseudomonadota</taxon>
        <taxon>Alphaproteobacteria</taxon>
        <taxon>Rhodobacterales</taxon>
        <taxon>Roseobacteraceae</taxon>
        <taxon>Seohaeicola</taxon>
    </lineage>
</organism>
<evidence type="ECO:0000313" key="1">
    <source>
        <dbReference type="EMBL" id="MFC4672048.1"/>
    </source>
</evidence>
<dbReference type="Proteomes" id="UP001595973">
    <property type="component" value="Unassembled WGS sequence"/>
</dbReference>
<proteinExistence type="predicted"/>
<sequence length="691" mass="73704">AYFLKFNNFIRGMKTHKNVKPAPHGTNWAQAGDQNDRLAGIYLSENINHIMENIFIDQSGWADGYLPNGDGSNPMLPTQFSHCFYGQHSSLWQTARRIFLSRGALNGGQFRSGFIGLNVITMDNQWQILISRGGGEAKGNYSLLDNYVGTVGGGKAFWNGTAGQLVGNVNNGGIVFGFTKLAGLDRAVIGNDELPRATLPTLINSTSPPGPVGLGGSGSSGSSLKFQSGATLAYSFLQRFNWGSEDDLNVEGIEQVVLDGTTAGAFYDFLTGGSGGTHLDLINRWLAMDDPWGEYLDYIRWTRGRLGNDVTVRTTPKTLNFLPNARQHTPGNRASVELDWHPNGLDGLPGDVAGDSVDLGEHVITWDIIPRNQIQDFTMRKGAGMRVVGLIDIAGDITADVDGNLFSVYGGGRVMTSGYDGANPIFVDLADGRYVNSGIVTGGVSIAARHRSEVILGYDDATFTVGPDDTLTIYGESLVGVDGAAGGTAALILQGTLALKPTLRLVAGTIPTAFSSYHGYDFPVIANRSCMIDNGAGASGVLREWQYRRAFSTTDYMFALDDLVGEFAEDDDLNASSRQWLWDQEIGSGGIGLVDSIDVPTLGKIAKFRSGMNMFSPTDVVFPVTLGGTFAPDVTGMENGSYVFVEADSISGSFDDIAPVGNAGRTIEVTKTLTTVTMTLGTGATAVTNNT</sequence>
<reference evidence="2" key="1">
    <citation type="journal article" date="2019" name="Int. J. Syst. Evol. Microbiol.">
        <title>The Global Catalogue of Microorganisms (GCM) 10K type strain sequencing project: providing services to taxonomists for standard genome sequencing and annotation.</title>
        <authorList>
            <consortium name="The Broad Institute Genomics Platform"/>
            <consortium name="The Broad Institute Genome Sequencing Center for Infectious Disease"/>
            <person name="Wu L."/>
            <person name="Ma J."/>
        </authorList>
    </citation>
    <scope>NUCLEOTIDE SEQUENCE [LARGE SCALE GENOMIC DNA]</scope>
    <source>
        <strain evidence="2">CGMCC 4.7283</strain>
    </source>
</reference>
<feature type="non-terminal residue" evidence="1">
    <location>
        <position position="1"/>
    </location>
</feature>
<gene>
    <name evidence="1" type="ORF">ACFO5X_26100</name>
</gene>
<dbReference type="EMBL" id="JBHSGI010000034">
    <property type="protein sequence ID" value="MFC4672048.1"/>
    <property type="molecule type" value="Genomic_DNA"/>
</dbReference>
<dbReference type="RefSeq" id="WP_380723229.1">
    <property type="nucleotide sequence ID" value="NZ_JBHSGI010000034.1"/>
</dbReference>